<proteinExistence type="predicted"/>
<gene>
    <name evidence="2" type="ORF">H257_07344</name>
</gene>
<name>W4GIZ4_APHAT</name>
<evidence type="ECO:0000313" key="2">
    <source>
        <dbReference type="EMBL" id="ETV79291.1"/>
    </source>
</evidence>
<accession>W4GIZ4</accession>
<dbReference type="AlphaFoldDB" id="W4GIZ4"/>
<sequence length="148" mass="15863">MPRRNLSEFPGRQEPSSMTVEEAPTQVNSEGVELVEHSSHESTSITTPPPPPQATEGTAPPQSSLSPDEVYARALDQQLNRPPGLVMAQPVLQVPFNCGSCGTTHDVQRAAPGSQFQCTVCGVMNLLPAAAHTQFVMVEPTPFLCNLQ</sequence>
<feature type="region of interest" description="Disordered" evidence="1">
    <location>
        <begin position="1"/>
        <end position="66"/>
    </location>
</feature>
<protein>
    <submittedName>
        <fullName evidence="2">Uncharacterized protein</fullName>
    </submittedName>
</protein>
<dbReference type="OrthoDB" id="153462at2759"/>
<feature type="compositionally biased region" description="Polar residues" evidence="1">
    <location>
        <begin position="14"/>
        <end position="29"/>
    </location>
</feature>
<dbReference type="RefSeq" id="XP_009831132.1">
    <property type="nucleotide sequence ID" value="XM_009832830.1"/>
</dbReference>
<dbReference type="GeneID" id="20809340"/>
<reference evidence="2" key="1">
    <citation type="submission" date="2013-12" db="EMBL/GenBank/DDBJ databases">
        <title>The Genome Sequence of Aphanomyces astaci APO3.</title>
        <authorList>
            <consortium name="The Broad Institute Genomics Platform"/>
            <person name="Russ C."/>
            <person name="Tyler B."/>
            <person name="van West P."/>
            <person name="Dieguez-Uribeondo J."/>
            <person name="Young S.K."/>
            <person name="Zeng Q."/>
            <person name="Gargeya S."/>
            <person name="Fitzgerald M."/>
            <person name="Abouelleil A."/>
            <person name="Alvarado L."/>
            <person name="Chapman S.B."/>
            <person name="Gainer-Dewar J."/>
            <person name="Goldberg J."/>
            <person name="Griggs A."/>
            <person name="Gujja S."/>
            <person name="Hansen M."/>
            <person name="Howarth C."/>
            <person name="Imamovic A."/>
            <person name="Ireland A."/>
            <person name="Larimer J."/>
            <person name="McCowan C."/>
            <person name="Murphy C."/>
            <person name="Pearson M."/>
            <person name="Poon T.W."/>
            <person name="Priest M."/>
            <person name="Roberts A."/>
            <person name="Saif S."/>
            <person name="Shea T."/>
            <person name="Sykes S."/>
            <person name="Wortman J."/>
            <person name="Nusbaum C."/>
            <person name="Birren B."/>
        </authorList>
    </citation>
    <scope>NUCLEOTIDE SEQUENCE [LARGE SCALE GENOMIC DNA]</scope>
    <source>
        <strain evidence="2">APO3</strain>
    </source>
</reference>
<dbReference type="VEuPathDB" id="FungiDB:H257_07344"/>
<evidence type="ECO:0000256" key="1">
    <source>
        <dbReference type="SAM" id="MobiDB-lite"/>
    </source>
</evidence>
<organism evidence="2">
    <name type="scientific">Aphanomyces astaci</name>
    <name type="common">Crayfish plague agent</name>
    <dbReference type="NCBI Taxonomy" id="112090"/>
    <lineage>
        <taxon>Eukaryota</taxon>
        <taxon>Sar</taxon>
        <taxon>Stramenopiles</taxon>
        <taxon>Oomycota</taxon>
        <taxon>Saprolegniomycetes</taxon>
        <taxon>Saprolegniales</taxon>
        <taxon>Verrucalvaceae</taxon>
        <taxon>Aphanomyces</taxon>
    </lineage>
</organism>
<dbReference type="EMBL" id="KI913128">
    <property type="protein sequence ID" value="ETV79291.1"/>
    <property type="molecule type" value="Genomic_DNA"/>
</dbReference>